<feature type="transmembrane region" description="Helical" evidence="1">
    <location>
        <begin position="216"/>
        <end position="234"/>
    </location>
</feature>
<evidence type="ECO:0000256" key="1">
    <source>
        <dbReference type="SAM" id="Phobius"/>
    </source>
</evidence>
<evidence type="ECO:0000259" key="2">
    <source>
        <dbReference type="Pfam" id="PF01757"/>
    </source>
</evidence>
<keyword evidence="1" id="KW-1133">Transmembrane helix</keyword>
<keyword evidence="1" id="KW-0472">Membrane</keyword>
<dbReference type="EMBL" id="UGUS01000002">
    <property type="protein sequence ID" value="SUD30168.1"/>
    <property type="molecule type" value="Genomic_DNA"/>
</dbReference>
<dbReference type="Pfam" id="PF01757">
    <property type="entry name" value="Acyl_transf_3"/>
    <property type="match status" value="1"/>
</dbReference>
<reference evidence="3 4" key="1">
    <citation type="submission" date="2018-06" db="EMBL/GenBank/DDBJ databases">
        <authorList>
            <consortium name="Pathogen Informatics"/>
            <person name="Doyle S."/>
        </authorList>
    </citation>
    <scope>NUCLEOTIDE SEQUENCE [LARGE SCALE GENOMIC DNA]</scope>
    <source>
        <strain evidence="3 4">NCTC10392</strain>
    </source>
</reference>
<keyword evidence="3" id="KW-0012">Acyltransferase</keyword>
<feature type="transmembrane region" description="Helical" evidence="1">
    <location>
        <begin position="95"/>
        <end position="115"/>
    </location>
</feature>
<dbReference type="GO" id="GO:0016020">
    <property type="term" value="C:membrane"/>
    <property type="evidence" value="ECO:0007669"/>
    <property type="project" value="TreeGrafter"/>
</dbReference>
<dbReference type="Proteomes" id="UP000255125">
    <property type="component" value="Unassembled WGS sequence"/>
</dbReference>
<feature type="transmembrane region" description="Helical" evidence="1">
    <location>
        <begin position="183"/>
        <end position="204"/>
    </location>
</feature>
<sequence length="354" mass="39584">MGGRAMIQGHNEEVKKTDSFVSHLSYRPDIDGLRAFAIISVVLYHAFPAYMRGGFIGVDIFFVISGYLISSIIFKGLEAGNFSFLDFYKRRVNRIFPALIIVLLVCYAVGWFALMAAEFKFLGKHVLGGIGFIQNLVLYKESGYFDTSSELKILLHLWSLGVEEQFYILFPLAAWVLWRRRVLVLPLLIGMAAISFGAGLYKLSVNPSAAFYMPQYRFWEILSGSLLAYFSVFGKSVPGAAKGSLRAGNLLSVLGLVFLFASVVLIDKYKAFPGFWALIPVSGAVMMILAGPQAWLNSRLLASKPLVWIGLISYPLYLWHWPVITFIRIIRGDELNLLSGVFAVGVRETLKKTF</sequence>
<dbReference type="AlphaFoldDB" id="A0A379IBK4"/>
<dbReference type="GO" id="GO:0009103">
    <property type="term" value="P:lipopolysaccharide biosynthetic process"/>
    <property type="evidence" value="ECO:0007669"/>
    <property type="project" value="TreeGrafter"/>
</dbReference>
<feature type="domain" description="Acyltransferase 3" evidence="2">
    <location>
        <begin position="29"/>
        <end position="334"/>
    </location>
</feature>
<feature type="transmembrane region" description="Helical" evidence="1">
    <location>
        <begin position="275"/>
        <end position="295"/>
    </location>
</feature>
<keyword evidence="3" id="KW-0808">Transferase</keyword>
<feature type="transmembrane region" description="Helical" evidence="1">
    <location>
        <begin position="307"/>
        <end position="330"/>
    </location>
</feature>
<gene>
    <name evidence="3" type="primary">oatA</name>
    <name evidence="3" type="ORF">NCTC10392_02079</name>
</gene>
<protein>
    <submittedName>
        <fullName evidence="3">Lipopolysaccharide modification acyltransferase</fullName>
        <ecNumber evidence="3">2.3.1.-</ecNumber>
    </submittedName>
</protein>
<feature type="transmembrane region" description="Helical" evidence="1">
    <location>
        <begin position="151"/>
        <end position="177"/>
    </location>
</feature>
<feature type="transmembrane region" description="Helical" evidence="1">
    <location>
        <begin position="56"/>
        <end position="74"/>
    </location>
</feature>
<dbReference type="InterPro" id="IPR002656">
    <property type="entry name" value="Acyl_transf_3_dom"/>
</dbReference>
<dbReference type="PANTHER" id="PTHR23028:SF53">
    <property type="entry name" value="ACYL_TRANSF_3 DOMAIN-CONTAINING PROTEIN"/>
    <property type="match status" value="1"/>
</dbReference>
<name>A0A379IBK4_PSEFL</name>
<dbReference type="InterPro" id="IPR050879">
    <property type="entry name" value="Acyltransferase_3"/>
</dbReference>
<accession>A0A379IBK4</accession>
<feature type="transmembrane region" description="Helical" evidence="1">
    <location>
        <begin position="246"/>
        <end position="266"/>
    </location>
</feature>
<dbReference type="GO" id="GO:0016747">
    <property type="term" value="F:acyltransferase activity, transferring groups other than amino-acyl groups"/>
    <property type="evidence" value="ECO:0007669"/>
    <property type="project" value="InterPro"/>
</dbReference>
<evidence type="ECO:0000313" key="3">
    <source>
        <dbReference type="EMBL" id="SUD30168.1"/>
    </source>
</evidence>
<feature type="transmembrane region" description="Helical" evidence="1">
    <location>
        <begin position="32"/>
        <end position="50"/>
    </location>
</feature>
<evidence type="ECO:0000313" key="4">
    <source>
        <dbReference type="Proteomes" id="UP000255125"/>
    </source>
</evidence>
<proteinExistence type="predicted"/>
<organism evidence="3 4">
    <name type="scientific">Pseudomonas fluorescens</name>
    <dbReference type="NCBI Taxonomy" id="294"/>
    <lineage>
        <taxon>Bacteria</taxon>
        <taxon>Pseudomonadati</taxon>
        <taxon>Pseudomonadota</taxon>
        <taxon>Gammaproteobacteria</taxon>
        <taxon>Pseudomonadales</taxon>
        <taxon>Pseudomonadaceae</taxon>
        <taxon>Pseudomonas</taxon>
    </lineage>
</organism>
<dbReference type="PANTHER" id="PTHR23028">
    <property type="entry name" value="ACETYLTRANSFERASE"/>
    <property type="match status" value="1"/>
</dbReference>
<keyword evidence="1" id="KW-0812">Transmembrane</keyword>
<dbReference type="EC" id="2.3.1.-" evidence="3"/>